<dbReference type="SUPFAM" id="SSF48264">
    <property type="entry name" value="Cytochrome P450"/>
    <property type="match status" value="1"/>
</dbReference>
<dbReference type="InterPro" id="IPR002401">
    <property type="entry name" value="Cyt_P450_E_grp-I"/>
</dbReference>
<keyword evidence="1" id="KW-1133">Transmembrane helix</keyword>
<dbReference type="Gene3D" id="1.10.630.10">
    <property type="entry name" value="Cytochrome P450"/>
    <property type="match status" value="1"/>
</dbReference>
<keyword evidence="1" id="KW-0812">Transmembrane</keyword>
<evidence type="ECO:0000313" key="2">
    <source>
        <dbReference type="EMBL" id="TFA97786.1"/>
    </source>
</evidence>
<comment type="caution">
    <text evidence="2">The sequence shown here is derived from an EMBL/GenBank/DDBJ whole genome shotgun (WGS) entry which is preliminary data.</text>
</comment>
<proteinExistence type="predicted"/>
<evidence type="ECO:0000256" key="1">
    <source>
        <dbReference type="SAM" id="Phobius"/>
    </source>
</evidence>
<feature type="transmembrane region" description="Helical" evidence="1">
    <location>
        <begin position="22"/>
        <end position="41"/>
    </location>
</feature>
<gene>
    <name evidence="2" type="ORF">CCMA1212_010503</name>
</gene>
<name>A0ABY2GPI1_9HYPO</name>
<dbReference type="Proteomes" id="UP001642720">
    <property type="component" value="Unassembled WGS sequence"/>
</dbReference>
<dbReference type="Pfam" id="PF00067">
    <property type="entry name" value="p450"/>
    <property type="match status" value="1"/>
</dbReference>
<dbReference type="CDD" id="cd11040">
    <property type="entry name" value="CYP7_CYP8-like"/>
    <property type="match status" value="1"/>
</dbReference>
<sequence length="573" mass="64400">MAPDPVRDAFASVGGHNTATPVSAYLLTLVALIIAFVFAYSRLQKDKREVEVDFPPWVPLEVGISSALIQAGGTASWLLFVFSLHINPGNFPTDNSIHSSLIWPRKGSLFGLTSRHQILHNLDNIDRVFTKSPHILSADVLGLRLGIRVFGARLTKEISEEFLVLNRKLTQIIERYFVNDASATASIQSADIPGKVARLLSFSSDAQKQHQWERSAAIKVLSTDSEGHPGTVEADLESLMRDFGACVSIPRLYGQDFLDRNPRLLEDFWKFDNNAFSLLVIGVPTWAPIKSFREALAARTRLHDALEGFYTRLDQYKRGQKVDFEADMRDVSVAAMERNKILEEHGVPIRARAELELGTFWGLNANMQPMVFWLLLYVYSTPGLVDELRKEVRPCMTVSAADFPPQITSFDFSRLSHECPLLKSSLFETFRLVEDPTSLRYVSKPMTVSDGNLEHHFKPGTWLSAPHALLQTDPSIFPEPEKFIPDRFIETDKETGHRVARYGKLKPWGSGSAVCKGRTFAEKEVMGIVACFITLWDMENAEGPWKLPGMIPGTGVKRPHKPIRVVLKRRSLE</sequence>
<dbReference type="PANTHER" id="PTHR24306:SF8">
    <property type="entry name" value="P450, PUTATIVE (EUROFUNG)-RELATED"/>
    <property type="match status" value="1"/>
</dbReference>
<accession>A0ABY2GPI1</accession>
<evidence type="ECO:0000313" key="3">
    <source>
        <dbReference type="Proteomes" id="UP001642720"/>
    </source>
</evidence>
<reference evidence="2 3" key="1">
    <citation type="submission" date="2018-01" db="EMBL/GenBank/DDBJ databases">
        <title>Genome characterization of the sugarcane-associated fungus Trichoderma ghanense CCMA-1212 and their application in lignocelulose bioconversion.</title>
        <authorList>
            <person name="Steindorff A.S."/>
            <person name="Mendes T.D."/>
            <person name="Vilela E.S.D."/>
            <person name="Rodrigues D.S."/>
            <person name="Formighieri E.F."/>
            <person name="Melo I.S."/>
            <person name="Favaro L.C.L."/>
        </authorList>
    </citation>
    <scope>NUCLEOTIDE SEQUENCE [LARGE SCALE GENOMIC DNA]</scope>
    <source>
        <strain evidence="2 3">CCMA-1212</strain>
    </source>
</reference>
<dbReference type="PRINTS" id="PR00463">
    <property type="entry name" value="EP450I"/>
</dbReference>
<organism evidence="2 3">
    <name type="scientific">Trichoderma ghanense</name>
    <dbReference type="NCBI Taxonomy" id="65468"/>
    <lineage>
        <taxon>Eukaryota</taxon>
        <taxon>Fungi</taxon>
        <taxon>Dikarya</taxon>
        <taxon>Ascomycota</taxon>
        <taxon>Pezizomycotina</taxon>
        <taxon>Sordariomycetes</taxon>
        <taxon>Hypocreomycetidae</taxon>
        <taxon>Hypocreales</taxon>
        <taxon>Hypocreaceae</taxon>
        <taxon>Trichoderma</taxon>
    </lineage>
</organism>
<dbReference type="RefSeq" id="XP_073553988.1">
    <property type="nucleotide sequence ID" value="XM_073707546.1"/>
</dbReference>
<dbReference type="InterPro" id="IPR001128">
    <property type="entry name" value="Cyt_P450"/>
</dbReference>
<feature type="transmembrane region" description="Helical" evidence="1">
    <location>
        <begin position="62"/>
        <end position="86"/>
    </location>
</feature>
<dbReference type="InterPro" id="IPR036396">
    <property type="entry name" value="Cyt_P450_sf"/>
</dbReference>
<dbReference type="PANTHER" id="PTHR24306">
    <property type="match status" value="1"/>
</dbReference>
<protein>
    <submittedName>
        <fullName evidence="2">25-hydroxycholesterol 7-alpha-hydroxylase</fullName>
    </submittedName>
</protein>
<keyword evidence="3" id="KW-1185">Reference proteome</keyword>
<dbReference type="GeneID" id="300581996"/>
<dbReference type="EMBL" id="PPTA01000027">
    <property type="protein sequence ID" value="TFA97786.1"/>
    <property type="molecule type" value="Genomic_DNA"/>
</dbReference>
<keyword evidence="1" id="KW-0472">Membrane</keyword>